<evidence type="ECO:0000313" key="1">
    <source>
        <dbReference type="EMBL" id="VIP01782.1"/>
    </source>
</evidence>
<dbReference type="AlphaFoldDB" id="A0A6C2YLJ0"/>
<dbReference type="Proteomes" id="UP000464378">
    <property type="component" value="Chromosome"/>
</dbReference>
<dbReference type="InParanoid" id="A0A6C2YLJ0"/>
<evidence type="ECO:0000313" key="2">
    <source>
        <dbReference type="Proteomes" id="UP000464378"/>
    </source>
</evidence>
<proteinExistence type="predicted"/>
<keyword evidence="2" id="KW-1185">Reference proteome</keyword>
<protein>
    <submittedName>
        <fullName evidence="1">Uncharacterized protein</fullName>
    </submittedName>
</protein>
<reference evidence="1" key="1">
    <citation type="submission" date="2019-04" db="EMBL/GenBank/DDBJ databases">
        <authorList>
            <consortium name="Science for Life Laboratories"/>
        </authorList>
    </citation>
    <scope>NUCLEOTIDE SEQUENCE</scope>
    <source>
        <strain evidence="1">MBLW1</strain>
    </source>
</reference>
<dbReference type="KEGG" id="tim:GMBLW1_21780"/>
<gene>
    <name evidence="1" type="ORF">GMBLW1_21780</name>
</gene>
<name>A0A6C2YLJ0_9BACT</name>
<dbReference type="EMBL" id="LR593887">
    <property type="protein sequence ID" value="VTR99433.1"/>
    <property type="molecule type" value="Genomic_DNA"/>
</dbReference>
<sequence length="121" mass="14160">MSDSEDRGPFLTIDQLPQPWRGMMQALSVHDDHPARSWFERIGNGLFEDDHAARELPGPHPIYRFRRGELAAYVWEIGGKWFVRPWQRMRGRVSQAVVLVSSLGAALDELVRPPHPWWQFW</sequence>
<organism evidence="1">
    <name type="scientific">Tuwongella immobilis</name>
    <dbReference type="NCBI Taxonomy" id="692036"/>
    <lineage>
        <taxon>Bacteria</taxon>
        <taxon>Pseudomonadati</taxon>
        <taxon>Planctomycetota</taxon>
        <taxon>Planctomycetia</taxon>
        <taxon>Gemmatales</taxon>
        <taxon>Gemmataceae</taxon>
        <taxon>Tuwongella</taxon>
    </lineage>
</organism>
<dbReference type="EMBL" id="LR586016">
    <property type="protein sequence ID" value="VIP01782.1"/>
    <property type="molecule type" value="Genomic_DNA"/>
</dbReference>
<accession>A0A6C2YLJ0</accession>
<dbReference type="RefSeq" id="WP_162657031.1">
    <property type="nucleotide sequence ID" value="NZ_LR593887.1"/>
</dbReference>